<dbReference type="InterPro" id="IPR036890">
    <property type="entry name" value="HATPase_C_sf"/>
</dbReference>
<dbReference type="InterPro" id="IPR003594">
    <property type="entry name" value="HATPase_dom"/>
</dbReference>
<keyword evidence="4" id="KW-0175">Coiled coil</keyword>
<dbReference type="EMBL" id="CP075371">
    <property type="protein sequence ID" value="QVT80211.1"/>
    <property type="molecule type" value="Genomic_DNA"/>
</dbReference>
<dbReference type="CDD" id="cd16917">
    <property type="entry name" value="HATPase_UhpB-NarQ-NarX-like"/>
    <property type="match status" value="1"/>
</dbReference>
<accession>A0ABX8EI97</accession>
<dbReference type="InterPro" id="IPR011712">
    <property type="entry name" value="Sig_transdc_His_kin_sub3_dim/P"/>
</dbReference>
<dbReference type="Pfam" id="PF02518">
    <property type="entry name" value="HATPase_c"/>
    <property type="match status" value="1"/>
</dbReference>
<evidence type="ECO:0000256" key="1">
    <source>
        <dbReference type="ARBA" id="ARBA00022679"/>
    </source>
</evidence>
<dbReference type="PANTHER" id="PTHR24421">
    <property type="entry name" value="NITRATE/NITRITE SENSOR PROTEIN NARX-RELATED"/>
    <property type="match status" value="1"/>
</dbReference>
<evidence type="ECO:0000259" key="5">
    <source>
        <dbReference type="SMART" id="SM00387"/>
    </source>
</evidence>
<name>A0ABX8EI97_9ACTN</name>
<dbReference type="GO" id="GO:0004673">
    <property type="term" value="F:protein histidine kinase activity"/>
    <property type="evidence" value="ECO:0007669"/>
    <property type="project" value="UniProtKB-EC"/>
</dbReference>
<keyword evidence="2 6" id="KW-0418">Kinase</keyword>
<keyword evidence="7" id="KW-1185">Reference proteome</keyword>
<dbReference type="EC" id="2.7.13.3" evidence="6"/>
<evidence type="ECO:0000256" key="3">
    <source>
        <dbReference type="ARBA" id="ARBA00023012"/>
    </source>
</evidence>
<dbReference type="SUPFAM" id="SSF55781">
    <property type="entry name" value="GAF domain-like"/>
    <property type="match status" value="2"/>
</dbReference>
<feature type="coiled-coil region" evidence="4">
    <location>
        <begin position="352"/>
        <end position="379"/>
    </location>
</feature>
<feature type="domain" description="Histidine kinase/HSP90-like ATPase" evidence="5">
    <location>
        <begin position="419"/>
        <end position="509"/>
    </location>
</feature>
<organism evidence="6 7">
    <name type="scientific">Nocardioides aquaticus</name>
    <dbReference type="NCBI Taxonomy" id="160826"/>
    <lineage>
        <taxon>Bacteria</taxon>
        <taxon>Bacillati</taxon>
        <taxon>Actinomycetota</taxon>
        <taxon>Actinomycetes</taxon>
        <taxon>Propionibacteriales</taxon>
        <taxon>Nocardioidaceae</taxon>
        <taxon>Nocardioides</taxon>
    </lineage>
</organism>
<gene>
    <name evidence="6" type="primary">devS_3</name>
    <name evidence="6" type="ORF">ENKNEFLB_02602</name>
</gene>
<evidence type="ECO:0000313" key="7">
    <source>
        <dbReference type="Proteomes" id="UP000679307"/>
    </source>
</evidence>
<dbReference type="SUPFAM" id="SSF55874">
    <property type="entry name" value="ATPase domain of HSP90 chaperone/DNA topoisomerase II/histidine kinase"/>
    <property type="match status" value="1"/>
</dbReference>
<dbReference type="InterPro" id="IPR050482">
    <property type="entry name" value="Sensor_HK_TwoCompSys"/>
</dbReference>
<dbReference type="Proteomes" id="UP000679307">
    <property type="component" value="Chromosome"/>
</dbReference>
<dbReference type="PANTHER" id="PTHR24421:SF56">
    <property type="entry name" value="OXYGEN SENSOR HISTIDINE KINASE RESPONSE REGULATOR DOST"/>
    <property type="match status" value="1"/>
</dbReference>
<dbReference type="Gene3D" id="3.30.450.40">
    <property type="match status" value="2"/>
</dbReference>
<evidence type="ECO:0000256" key="4">
    <source>
        <dbReference type="SAM" id="Coils"/>
    </source>
</evidence>
<protein>
    <submittedName>
        <fullName evidence="6">Oxygen sensor histidine kinase response regulator DevS/DosS</fullName>
        <ecNumber evidence="6">2.7.13.3</ecNumber>
    </submittedName>
</protein>
<dbReference type="InterPro" id="IPR029016">
    <property type="entry name" value="GAF-like_dom_sf"/>
</dbReference>
<dbReference type="SMART" id="SM00387">
    <property type="entry name" value="HATPase_c"/>
    <property type="match status" value="1"/>
</dbReference>
<sequence length="514" mass="56063">MEQGPDREPVTEGRTHRWSLLLEAVIGLARTGQVDDLLARLVHLGASLVRARYVVLSVVGPDSVEPSRLFMEHGTAPPPGEDLLVPGAWMEVPVRVGDQVFGHLRLVASTTFDEEDEEIVVALAAAAGVTIENARLHSEARRRERWLAATAEITARLLEQTTEIDALQLVADRARELAGATVSWVISGADEDGLELRVVSGADIDIEYMRTLPLDQSMARSVLSSGEPLRLDDLSRDQRVSRHGLIPGWPRLGPGIVVPLQADGARGALGLGWEPVDRDRFDRLESALPAGFAQQASLALKVSQAQADQRQLAVLRDRDRIGRDLHDVVIQRLFAVGLGLESIGRLPPEQHAQRLDDAVEQIDETIRDLRTAIHQLRRAGQTRDVHEQVCDVVAWSEPVLGFRPYLRFTGPVRTGIPDAVVPDLLAVLTEAISNAGRHAQATTLRVEVTVRDDAVVLVVRDDGRGIGDPERDSGLGNMRHRALRHGGRLTLGGGVGQGTEVRWEVPLAPPRALA</sequence>
<keyword evidence="1 6" id="KW-0808">Transferase</keyword>
<dbReference type="RefSeq" id="WP_214055795.1">
    <property type="nucleotide sequence ID" value="NZ_CP075371.1"/>
</dbReference>
<dbReference type="Gene3D" id="1.20.5.1930">
    <property type="match status" value="1"/>
</dbReference>
<dbReference type="Gene3D" id="3.30.565.10">
    <property type="entry name" value="Histidine kinase-like ATPase, C-terminal domain"/>
    <property type="match status" value="1"/>
</dbReference>
<dbReference type="Pfam" id="PF07730">
    <property type="entry name" value="HisKA_3"/>
    <property type="match status" value="1"/>
</dbReference>
<dbReference type="InterPro" id="IPR003018">
    <property type="entry name" value="GAF"/>
</dbReference>
<dbReference type="Pfam" id="PF13185">
    <property type="entry name" value="GAF_2"/>
    <property type="match status" value="1"/>
</dbReference>
<proteinExistence type="predicted"/>
<keyword evidence="3" id="KW-0902">Two-component regulatory system</keyword>
<evidence type="ECO:0000256" key="2">
    <source>
        <dbReference type="ARBA" id="ARBA00022777"/>
    </source>
</evidence>
<reference evidence="6 7" key="1">
    <citation type="submission" date="2021-05" db="EMBL/GenBank/DDBJ databases">
        <title>Complete genome of Nocardioides aquaticus KCTC 9944T isolated from meromictic and hypersaline Ekho Lake, Antarctica.</title>
        <authorList>
            <person name="Hwang K."/>
            <person name="Kim K.M."/>
            <person name="Choe H."/>
        </authorList>
    </citation>
    <scope>NUCLEOTIDE SEQUENCE [LARGE SCALE GENOMIC DNA]</scope>
    <source>
        <strain evidence="6 7">KCTC 9944</strain>
    </source>
</reference>
<evidence type="ECO:0000313" key="6">
    <source>
        <dbReference type="EMBL" id="QVT80211.1"/>
    </source>
</evidence>